<evidence type="ECO:0000313" key="3">
    <source>
        <dbReference type="Proteomes" id="UP001429580"/>
    </source>
</evidence>
<evidence type="ECO:0008006" key="4">
    <source>
        <dbReference type="Google" id="ProtNLM"/>
    </source>
</evidence>
<feature type="compositionally biased region" description="Basic and acidic residues" evidence="1">
    <location>
        <begin position="14"/>
        <end position="24"/>
    </location>
</feature>
<comment type="caution">
    <text evidence="2">The sequence shown here is derived from an EMBL/GenBank/DDBJ whole genome shotgun (WGS) entry which is preliminary data.</text>
</comment>
<keyword evidence="3" id="KW-1185">Reference proteome</keyword>
<accession>A0ABX0UVW4</accession>
<sequence length="153" mass="17390">MTSEAFSLPPATEFARKAQEKREAERERLRQLHATGDAHRAEIVDSLLHADAINVDEVLRHTSTLIHAASEQGLNEVLVYRYPSETLMDHGRAIIANDPEWPETLRGQPLGLYNVWREHLKPLGYGMRVEILDYRNDLPGDVGSFLFWGSSEL</sequence>
<dbReference type="RefSeq" id="WP_166949299.1">
    <property type="nucleotide sequence ID" value="NZ_JAASQI010000002.1"/>
</dbReference>
<dbReference type="EMBL" id="JAASQI010000002">
    <property type="protein sequence ID" value="NIJ57092.1"/>
    <property type="molecule type" value="Genomic_DNA"/>
</dbReference>
<evidence type="ECO:0000313" key="2">
    <source>
        <dbReference type="EMBL" id="NIJ57092.1"/>
    </source>
</evidence>
<gene>
    <name evidence="2" type="ORF">FHS82_000918</name>
</gene>
<feature type="region of interest" description="Disordered" evidence="1">
    <location>
        <begin position="1"/>
        <end position="24"/>
    </location>
</feature>
<evidence type="ECO:0000256" key="1">
    <source>
        <dbReference type="SAM" id="MobiDB-lite"/>
    </source>
</evidence>
<reference evidence="2 3" key="1">
    <citation type="submission" date="2020-03" db="EMBL/GenBank/DDBJ databases">
        <title>Genomic Encyclopedia of Type Strains, Phase IV (KMG-IV): sequencing the most valuable type-strain genomes for metagenomic binning, comparative biology and taxonomic classification.</title>
        <authorList>
            <person name="Goeker M."/>
        </authorList>
    </citation>
    <scope>NUCLEOTIDE SEQUENCE [LARGE SCALE GENOMIC DNA]</scope>
    <source>
        <strain evidence="2 3">DSM 103870</strain>
    </source>
</reference>
<dbReference type="Proteomes" id="UP001429580">
    <property type="component" value="Unassembled WGS sequence"/>
</dbReference>
<name>A0ABX0UVW4_9HYPH</name>
<organism evidence="2 3">
    <name type="scientific">Pseudochelatococcus lubricantis</name>
    <dbReference type="NCBI Taxonomy" id="1538102"/>
    <lineage>
        <taxon>Bacteria</taxon>
        <taxon>Pseudomonadati</taxon>
        <taxon>Pseudomonadota</taxon>
        <taxon>Alphaproteobacteria</taxon>
        <taxon>Hyphomicrobiales</taxon>
        <taxon>Chelatococcaceae</taxon>
        <taxon>Pseudochelatococcus</taxon>
    </lineage>
</organism>
<proteinExistence type="predicted"/>
<protein>
    <recommendedName>
        <fullName evidence="4">Histidine kinase</fullName>
    </recommendedName>
</protein>